<dbReference type="PANTHER" id="PTHR11225:SF4">
    <property type="entry name" value="NUCLEAR PORE COMPLEX PROTEIN NUP93"/>
    <property type="match status" value="1"/>
</dbReference>
<dbReference type="PANTHER" id="PTHR11225">
    <property type="entry name" value="NUCLEAR PORE COMPLEX PROTEIN NUP93 NUCLEOPORIN NUP93 DEAD EYE PROTEIN"/>
    <property type="match status" value="1"/>
</dbReference>
<dbReference type="InParanoid" id="A0A177CN80"/>
<dbReference type="FunCoup" id="A0A177CN80">
    <property type="interactions" value="1083"/>
</dbReference>
<dbReference type="OrthoDB" id="203824at2759"/>
<dbReference type="STRING" id="1460663.A0A177CN80"/>
<feature type="compositionally biased region" description="Low complexity" evidence="4">
    <location>
        <begin position="111"/>
        <end position="126"/>
    </location>
</feature>
<dbReference type="RefSeq" id="XP_018038572.1">
    <property type="nucleotide sequence ID" value="XM_018176297.1"/>
</dbReference>
<name>A0A177CN80_9PLEO</name>
<dbReference type="GO" id="GO:0016973">
    <property type="term" value="P:poly(A)+ mRNA export from nucleus"/>
    <property type="evidence" value="ECO:0007669"/>
    <property type="project" value="TreeGrafter"/>
</dbReference>
<feature type="region of interest" description="Disordered" evidence="4">
    <location>
        <begin position="349"/>
        <end position="370"/>
    </location>
</feature>
<dbReference type="GeneID" id="28759783"/>
<dbReference type="GO" id="GO:0006606">
    <property type="term" value="P:protein import into nucleus"/>
    <property type="evidence" value="ECO:0007669"/>
    <property type="project" value="TreeGrafter"/>
</dbReference>
<evidence type="ECO:0000256" key="2">
    <source>
        <dbReference type="ARBA" id="ARBA00010186"/>
    </source>
</evidence>
<dbReference type="GO" id="GO:0005643">
    <property type="term" value="C:nuclear pore"/>
    <property type="evidence" value="ECO:0007669"/>
    <property type="project" value="InterPro"/>
</dbReference>
<keyword evidence="6" id="KW-1185">Reference proteome</keyword>
<feature type="region of interest" description="Disordered" evidence="4">
    <location>
        <begin position="111"/>
        <end position="174"/>
    </location>
</feature>
<dbReference type="AlphaFoldDB" id="A0A177CN80"/>
<dbReference type="InterPro" id="IPR007231">
    <property type="entry name" value="Nucleoporin_int_Nup93/Nic96"/>
</dbReference>
<keyword evidence="3" id="KW-0539">Nucleus</keyword>
<comment type="similarity">
    <text evidence="2">Belongs to the nucleoporin interacting component (NIC) family.</text>
</comment>
<sequence>MSLFGNLGGNQPASSAPKSLFGNLPATSTASTPSLFGGLGASTNAPAGASTTTTAGGSSLFSGLGGGTSSAAPSSSLFPSLGGASSQPQSTAQQPASTIPFASNRFANTGTATSTATTQPAASTGAFGSTPFGSTTNAQQTGGLGQSTLFGASSAQPQERQQQAGGPLTQSNAGTSAHFDHLLERSRKRNAGENGFGGFGELPTLQLGLGDIARKVRNLGQGSPSADQAQDRTAHYLLSASGVKLGSTLRDLNQFSTQAGISSTAPTSNLMDTDVDSYIANLHQQSTLALIQEGLEQSKRDFDTFLEDNVQIEWDKQRQRIYEHFGLGRQSEELAASQATFAGGATRGAFGRSARKGRSMGARSVNGASFAASTGPPVIGSVMSPYQKSTINGDAPDKSILTGQTGLGDRYTREKQEKFMGAVKRLNVSRQTEQSFPILEEFAKIEQDAEGENSDHFVQAYRALSIIVTTNPSDQGTPFVPKERCFAAEYLNEQPNALLSVQSRKRILNGSRAYLEQKFLEHVQDVLKRNAADARPGGEPTMVSKIRGYVRAKIAQKELGAEIEHLQKIGGESDDYPWVILFYLLRGGLITDAAAYVRERRNFFHNTDRNFQIAVDQYAQSPDRRLEPDMQQKITHVHSQRQRIAPTNDPYRMACYKIIGRCELTRKSLDSINQGMEDWVWLQFNLAREGNRAEESAMEAYGLDEIRETVTAIGKRHFLNDDAEAAGGHGVYFWLAILAGMYESAVSFLYQHNYITAVHFAIALDYYGLLRVSNFNEAGMEILTYTPQQRAQFNFAWVVGRYTADFRAARADAAAEYLILICLNADLSGEAGKQQADICHEALRELVLETREFATLLGDVRSNGHATDGLIKDRIKLIKLTDDDALINSITSLAARKADEAGRTNDAVLLNHLAEQYENVVSILCRALSEALSVEIGQTPLRLEPLKPRLPAVEQQQVQDTGSSLSLLGTDDPVELTRRVSEMYDHNQLWHRNISQASRQTLEILFMLNRAKSVIEAQQYTQALDIIQSLRILPLDSKGNLSDIRTFANNFSAFAPEIARNIGNVLLWSIGCCSKYREVLMKGTYEDPTRQALAADLAQKAKDLMVFAGLIRYKLPPRVFERLAREGGEGY</sequence>
<protein>
    <submittedName>
        <fullName evidence="5">NIC-domain-containing protein</fullName>
    </submittedName>
</protein>
<evidence type="ECO:0000313" key="6">
    <source>
        <dbReference type="Proteomes" id="UP000077069"/>
    </source>
</evidence>
<dbReference type="Proteomes" id="UP000077069">
    <property type="component" value="Unassembled WGS sequence"/>
</dbReference>
<dbReference type="Pfam" id="PF04097">
    <property type="entry name" value="Nic96"/>
    <property type="match status" value="1"/>
</dbReference>
<dbReference type="EMBL" id="KV441550">
    <property type="protein sequence ID" value="OAG08207.1"/>
    <property type="molecule type" value="Genomic_DNA"/>
</dbReference>
<feature type="compositionally biased region" description="Low complexity" evidence="4">
    <location>
        <begin position="69"/>
        <end position="96"/>
    </location>
</feature>
<gene>
    <name evidence="5" type="ORF">CC84DRAFT_1140742</name>
</gene>
<reference evidence="5 6" key="1">
    <citation type="submission" date="2016-05" db="EMBL/GenBank/DDBJ databases">
        <title>Comparative analysis of secretome profiles of manganese(II)-oxidizing ascomycete fungi.</title>
        <authorList>
            <consortium name="DOE Joint Genome Institute"/>
            <person name="Zeiner C.A."/>
            <person name="Purvine S.O."/>
            <person name="Zink E.M."/>
            <person name="Wu S."/>
            <person name="Pasa-Tolic L."/>
            <person name="Chaput D.L."/>
            <person name="Haridas S."/>
            <person name="Grigoriev I.V."/>
            <person name="Santelli C.M."/>
            <person name="Hansel C.M."/>
        </authorList>
    </citation>
    <scope>NUCLEOTIDE SEQUENCE [LARGE SCALE GENOMIC DNA]</scope>
    <source>
        <strain evidence="5 6">AP3s5-JAC2a</strain>
    </source>
</reference>
<dbReference type="GO" id="GO:0017056">
    <property type="term" value="F:structural constituent of nuclear pore"/>
    <property type="evidence" value="ECO:0007669"/>
    <property type="project" value="InterPro"/>
</dbReference>
<organism evidence="5 6">
    <name type="scientific">Paraphaeosphaeria sporulosa</name>
    <dbReference type="NCBI Taxonomy" id="1460663"/>
    <lineage>
        <taxon>Eukaryota</taxon>
        <taxon>Fungi</taxon>
        <taxon>Dikarya</taxon>
        <taxon>Ascomycota</taxon>
        <taxon>Pezizomycotina</taxon>
        <taxon>Dothideomycetes</taxon>
        <taxon>Pleosporomycetidae</taxon>
        <taxon>Pleosporales</taxon>
        <taxon>Massarineae</taxon>
        <taxon>Didymosphaeriaceae</taxon>
        <taxon>Paraphaeosphaeria</taxon>
    </lineage>
</organism>
<accession>A0A177CN80</accession>
<evidence type="ECO:0000313" key="5">
    <source>
        <dbReference type="EMBL" id="OAG08207.1"/>
    </source>
</evidence>
<feature type="region of interest" description="Disordered" evidence="4">
    <location>
        <begin position="389"/>
        <end position="408"/>
    </location>
</feature>
<feature type="compositionally biased region" description="Polar residues" evidence="4">
    <location>
        <begin position="131"/>
        <end position="174"/>
    </location>
</feature>
<evidence type="ECO:0000256" key="4">
    <source>
        <dbReference type="SAM" id="MobiDB-lite"/>
    </source>
</evidence>
<evidence type="ECO:0000256" key="1">
    <source>
        <dbReference type="ARBA" id="ARBA00004259"/>
    </source>
</evidence>
<feature type="region of interest" description="Disordered" evidence="4">
    <location>
        <begin position="65"/>
        <end position="96"/>
    </location>
</feature>
<comment type="subcellular location">
    <subcellularLocation>
        <location evidence="1">Nucleus envelope</location>
    </subcellularLocation>
</comment>
<evidence type="ECO:0000256" key="3">
    <source>
        <dbReference type="ARBA" id="ARBA00023242"/>
    </source>
</evidence>
<feature type="region of interest" description="Disordered" evidence="4">
    <location>
        <begin position="1"/>
        <end position="20"/>
    </location>
</feature>
<proteinExistence type="inferred from homology"/>